<protein>
    <submittedName>
        <fullName evidence="1">Uncharacterized protein</fullName>
    </submittedName>
</protein>
<keyword evidence="2" id="KW-1185">Reference proteome</keyword>
<organism evidence="1 2">
    <name type="scientific">Arthrobacter ramosus</name>
    <dbReference type="NCBI Taxonomy" id="1672"/>
    <lineage>
        <taxon>Bacteria</taxon>
        <taxon>Bacillati</taxon>
        <taxon>Actinomycetota</taxon>
        <taxon>Actinomycetes</taxon>
        <taxon>Micrococcales</taxon>
        <taxon>Micrococcaceae</taxon>
        <taxon>Arthrobacter</taxon>
    </lineage>
</organism>
<sequence length="267" mass="29842">MHVASDVKEHLFDVTIDGAPSRPDEVMPDWSPHDRFGIVVREPFGALGASLLIQLAALQFYEARTARRAENPQYPQTYLFHVGGAFGDHSSFDVWPARHEITVADDPCALLGEINDRGITRLAVPIGQPRSLDYLQAQASGWTDRSAAVDRISSVLMYSPDGKVRDHDMTVRAADRQLELMTSWSLDAEGTKRHFDSLTDQELVEMEIGPSTAADLRSWTAAFGKRINEIPQSQRSALALRRRQEMPGLVRTETFRRVTVDEGLTLL</sequence>
<evidence type="ECO:0000313" key="1">
    <source>
        <dbReference type="EMBL" id="MFB9818363.1"/>
    </source>
</evidence>
<reference evidence="1 2" key="1">
    <citation type="submission" date="2024-09" db="EMBL/GenBank/DDBJ databases">
        <authorList>
            <person name="Sun Q."/>
            <person name="Mori K."/>
        </authorList>
    </citation>
    <scope>NUCLEOTIDE SEQUENCE [LARGE SCALE GENOMIC DNA]</scope>
    <source>
        <strain evidence="1 2">JCM 1334</strain>
    </source>
</reference>
<comment type="caution">
    <text evidence="1">The sequence shown here is derived from an EMBL/GenBank/DDBJ whole genome shotgun (WGS) entry which is preliminary data.</text>
</comment>
<dbReference type="Proteomes" id="UP001589702">
    <property type="component" value="Unassembled WGS sequence"/>
</dbReference>
<dbReference type="EMBL" id="JBHMBC010000006">
    <property type="protein sequence ID" value="MFB9818363.1"/>
    <property type="molecule type" value="Genomic_DNA"/>
</dbReference>
<dbReference type="RefSeq" id="WP_234753042.1">
    <property type="nucleotide sequence ID" value="NZ_BAAAWN010000001.1"/>
</dbReference>
<proteinExistence type="predicted"/>
<accession>A0ABV5XUE6</accession>
<name>A0ABV5XUE6_ARTRM</name>
<evidence type="ECO:0000313" key="2">
    <source>
        <dbReference type="Proteomes" id="UP001589702"/>
    </source>
</evidence>
<gene>
    <name evidence="1" type="ORF">ACFFP1_02495</name>
</gene>